<evidence type="ECO:0000256" key="2">
    <source>
        <dbReference type="SAM" id="MobiDB-lite"/>
    </source>
</evidence>
<dbReference type="AlphaFoldDB" id="A0A167M492"/>
<feature type="compositionally biased region" description="Low complexity" evidence="2">
    <location>
        <begin position="71"/>
        <end position="98"/>
    </location>
</feature>
<dbReference type="EMBL" id="KV417285">
    <property type="protein sequence ID" value="KZO96319.1"/>
    <property type="molecule type" value="Genomic_DNA"/>
</dbReference>
<organism evidence="3 4">
    <name type="scientific">Calocera viscosa (strain TUFC12733)</name>
    <dbReference type="NCBI Taxonomy" id="1330018"/>
    <lineage>
        <taxon>Eukaryota</taxon>
        <taxon>Fungi</taxon>
        <taxon>Dikarya</taxon>
        <taxon>Basidiomycota</taxon>
        <taxon>Agaricomycotina</taxon>
        <taxon>Dacrymycetes</taxon>
        <taxon>Dacrymycetales</taxon>
        <taxon>Dacrymycetaceae</taxon>
        <taxon>Calocera</taxon>
    </lineage>
</organism>
<protein>
    <submittedName>
        <fullName evidence="3">Uncharacterized protein</fullName>
    </submittedName>
</protein>
<feature type="compositionally biased region" description="Low complexity" evidence="2">
    <location>
        <begin position="357"/>
        <end position="408"/>
    </location>
</feature>
<dbReference type="Proteomes" id="UP000076738">
    <property type="component" value="Unassembled WGS sequence"/>
</dbReference>
<feature type="coiled-coil region" evidence="1">
    <location>
        <begin position="447"/>
        <end position="498"/>
    </location>
</feature>
<feature type="compositionally biased region" description="Polar residues" evidence="2">
    <location>
        <begin position="124"/>
        <end position="135"/>
    </location>
</feature>
<feature type="compositionally biased region" description="Polar residues" evidence="2">
    <location>
        <begin position="244"/>
        <end position="255"/>
    </location>
</feature>
<feature type="compositionally biased region" description="Polar residues" evidence="2">
    <location>
        <begin position="657"/>
        <end position="668"/>
    </location>
</feature>
<sequence>MSPSTPARQLTRDEITDAARQKLMTWKMKTTVPPGVSPPPISRPSSGITTPRNSRHSRGPSLSSPATNVQRHSPPLTSSTPPSRPPSSQTSTSTSSRSQSHHRRNSSLSTRRESREIMGVALSLPSSPQTNNEQPNGREDALQALEGRRPLSFVKGFEQVVVPDWKTPTVETSFEWPAPPKAALASAAFGSASLAGKRDSFGKNLVAVASLKDQLQTLLEEEEEEDEEAGLPRKMRLTPRASAVPTSSPVRQRPTNLRLEPAAPILPKKVAADQAVTARLRPLSLAASLPSPALTPSPRLTSLGGEPSSPPLGAGAFTTSPIKSIAPATPSTPSGPVLRPLSLASATLNPSPPTPSISPSGQSSILSPRSGPVSSSGSTDSVKQMRRMSTLSYRSSQSSSGGGRASPAFSLASSAAIEPSAPKATSPASSNQDRALHLQITYLQQENASLLARIAGLEKSLGQKEKQEDVSHQLRSRVVDLEQQVDGLKVRVDMERKDAVAAKEVARRLSERLWELERMRDAASINASNPTSPSLPHSKGTSASSPRSLFSGRPTSGASSFWGGSTGNHSMGSMTDVDEPSAPPAATGDLSVLPEEDENEDHEADRIEEEEEDTQEVDSAHQVGIEVTLMPESASSAGRASAASSDGSSGRHSMSAYSLSNASTSEAEAQSLAVLEGMASEGDAYLNGEPVEDWVGGLQEIEEEPEERAESDESFRSLPNPYDVHAMHEEEAYAPPSHTLAPFSMPATPVTPTTPTLRTPTVSSLQATYQQQPSKPSTPPRHAKTASQAAMMSWKFPNGAAKANRLADDDEKDRFFSTLEEEPPRKPGLRLIGKPMGRKEKRKKAVMRPYLGDDDFDDIQIANVPVGPHPSVPLHPAPAKGLSQARPAVAPAAVKGRAPSPTTAPAPTWSMRSPSPPRTRTSSDASSTRVHLQPRQASTPTPPPSGGSGFSFTKLTSVFSSWVAPAPAPTVPRITISTVPAPPSHPPLYFAPAEPAAASPARGTRTVLPARAVRKETQPKPVPSPLDKLDFRGGGCRHCEGELIEL</sequence>
<name>A0A167M492_CALVF</name>
<feature type="compositionally biased region" description="Polar residues" evidence="2">
    <location>
        <begin position="525"/>
        <end position="573"/>
    </location>
</feature>
<evidence type="ECO:0000313" key="4">
    <source>
        <dbReference type="Proteomes" id="UP000076738"/>
    </source>
</evidence>
<feature type="compositionally biased region" description="Basic and acidic residues" evidence="2">
    <location>
        <begin position="10"/>
        <end position="20"/>
    </location>
</feature>
<feature type="compositionally biased region" description="Low complexity" evidence="2">
    <location>
        <begin position="633"/>
        <end position="656"/>
    </location>
</feature>
<feature type="compositionally biased region" description="Acidic residues" evidence="2">
    <location>
        <begin position="220"/>
        <end position="229"/>
    </location>
</feature>
<evidence type="ECO:0000313" key="3">
    <source>
        <dbReference type="EMBL" id="KZO96319.1"/>
    </source>
</evidence>
<evidence type="ECO:0000256" key="1">
    <source>
        <dbReference type="SAM" id="Coils"/>
    </source>
</evidence>
<feature type="compositionally biased region" description="Polar residues" evidence="2">
    <location>
        <begin position="60"/>
        <end position="70"/>
    </location>
</feature>
<feature type="region of interest" description="Disordered" evidence="2">
    <location>
        <begin position="220"/>
        <end position="261"/>
    </location>
</feature>
<gene>
    <name evidence="3" type="ORF">CALVIDRAFT_537490</name>
</gene>
<feature type="region of interest" description="Disordered" evidence="2">
    <location>
        <begin position="1"/>
        <end position="143"/>
    </location>
</feature>
<proteinExistence type="predicted"/>
<feature type="compositionally biased region" description="Low complexity" evidence="2">
    <location>
        <begin position="746"/>
        <end position="761"/>
    </location>
</feature>
<dbReference type="OrthoDB" id="2528184at2759"/>
<keyword evidence="4" id="KW-1185">Reference proteome</keyword>
<feature type="compositionally biased region" description="Low complexity" evidence="2">
    <location>
        <begin position="288"/>
        <end position="303"/>
    </location>
</feature>
<feature type="compositionally biased region" description="Low complexity" evidence="2">
    <location>
        <begin position="898"/>
        <end position="929"/>
    </location>
</feature>
<reference evidence="3 4" key="1">
    <citation type="journal article" date="2016" name="Mol. Biol. Evol.">
        <title>Comparative Genomics of Early-Diverging Mushroom-Forming Fungi Provides Insights into the Origins of Lignocellulose Decay Capabilities.</title>
        <authorList>
            <person name="Nagy L.G."/>
            <person name="Riley R."/>
            <person name="Tritt A."/>
            <person name="Adam C."/>
            <person name="Daum C."/>
            <person name="Floudas D."/>
            <person name="Sun H."/>
            <person name="Yadav J.S."/>
            <person name="Pangilinan J."/>
            <person name="Larsson K.H."/>
            <person name="Matsuura K."/>
            <person name="Barry K."/>
            <person name="Labutti K."/>
            <person name="Kuo R."/>
            <person name="Ohm R.A."/>
            <person name="Bhattacharya S.S."/>
            <person name="Shirouzu T."/>
            <person name="Yoshinaga Y."/>
            <person name="Martin F.M."/>
            <person name="Grigoriev I.V."/>
            <person name="Hibbett D.S."/>
        </authorList>
    </citation>
    <scope>NUCLEOTIDE SEQUENCE [LARGE SCALE GENOMIC DNA]</scope>
    <source>
        <strain evidence="3 4">TUFC12733</strain>
    </source>
</reference>
<feature type="compositionally biased region" description="Acidic residues" evidence="2">
    <location>
        <begin position="700"/>
        <end position="712"/>
    </location>
</feature>
<accession>A0A167M492</accession>
<feature type="compositionally biased region" description="Polar residues" evidence="2">
    <location>
        <begin position="762"/>
        <end position="775"/>
    </location>
</feature>
<feature type="region of interest" description="Disordered" evidence="2">
    <location>
        <begin position="524"/>
        <end position="789"/>
    </location>
</feature>
<feature type="region of interest" description="Disordered" evidence="2">
    <location>
        <begin position="816"/>
        <end position="845"/>
    </location>
</feature>
<feature type="region of interest" description="Disordered" evidence="2">
    <location>
        <begin position="288"/>
        <end position="408"/>
    </location>
</feature>
<feature type="region of interest" description="Disordered" evidence="2">
    <location>
        <begin position="861"/>
        <end position="951"/>
    </location>
</feature>
<dbReference type="STRING" id="1330018.A0A167M492"/>
<feature type="compositionally biased region" description="Acidic residues" evidence="2">
    <location>
        <begin position="594"/>
        <end position="616"/>
    </location>
</feature>
<feature type="compositionally biased region" description="Pro residues" evidence="2">
    <location>
        <begin position="867"/>
        <end position="876"/>
    </location>
</feature>
<keyword evidence="1" id="KW-0175">Coiled coil</keyword>